<feature type="region of interest" description="Disordered" evidence="10">
    <location>
        <begin position="74"/>
        <end position="93"/>
    </location>
</feature>
<reference evidence="11 12" key="1">
    <citation type="submission" date="2016-12" db="EMBL/GenBank/DDBJ databases">
        <authorList>
            <person name="Song W.-J."/>
            <person name="Kurnit D.M."/>
        </authorList>
    </citation>
    <scope>NUCLEOTIDE SEQUENCE [LARGE SCALE GENOMIC DNA]</scope>
    <source>
        <strain evidence="11 12">CGMCC 1.10808</strain>
    </source>
</reference>
<name>A0A1M7SA31_9RHOB</name>
<dbReference type="InterPro" id="IPR023632">
    <property type="entry name" value="ATP_synth_F1_gsu_CS"/>
</dbReference>
<evidence type="ECO:0000256" key="5">
    <source>
        <dbReference type="ARBA" id="ARBA00022781"/>
    </source>
</evidence>
<dbReference type="STRING" id="1189325.SAMN04488119_103421"/>
<keyword evidence="9" id="KW-0066">ATP synthesis</keyword>
<dbReference type="AlphaFoldDB" id="A0A1M7SA31"/>
<evidence type="ECO:0000313" key="11">
    <source>
        <dbReference type="EMBL" id="SHN55102.1"/>
    </source>
</evidence>
<sequence length="309" mass="31997">MSDKLPHIRGRIAALRSFHEIVRALQSLAAAQSRAAAPALEAARAHLAATRQALAAFAPGLLADLAPGAAEDAPLAPAFGPQSARADAPETGPAAAPRATLLVMGSEHGFVGAMNARLAARAVRALAPGEALEVVGARLARTLAQESGRAPDAVLPMPARIASAPELAARLAARLARAPSLRLIHAPCGRGGPQAPVLTRLAPHRLDPAAARPPSGLDAPLAQLAPDALAAGLADELLFSRIAAALVETMAAENAARLEVMRAADRNIREKLAELTRQSLILRQDEITEEMMDVLTGAEALRQAEEDPL</sequence>
<proteinExistence type="inferred from homology"/>
<dbReference type="InterPro" id="IPR000131">
    <property type="entry name" value="ATP_synth_F1_gsu"/>
</dbReference>
<keyword evidence="5" id="KW-0375">Hydrogen ion transport</keyword>
<evidence type="ECO:0000313" key="12">
    <source>
        <dbReference type="Proteomes" id="UP000184066"/>
    </source>
</evidence>
<keyword evidence="6" id="KW-0406">Ion transport</keyword>
<dbReference type="Pfam" id="PF00231">
    <property type="entry name" value="ATP-synt"/>
    <property type="match status" value="1"/>
</dbReference>
<dbReference type="Proteomes" id="UP000184066">
    <property type="component" value="Unassembled WGS sequence"/>
</dbReference>
<evidence type="ECO:0000256" key="1">
    <source>
        <dbReference type="ARBA" id="ARBA00003456"/>
    </source>
</evidence>
<dbReference type="GO" id="GO:0045259">
    <property type="term" value="C:proton-transporting ATP synthase complex"/>
    <property type="evidence" value="ECO:0007669"/>
    <property type="project" value="UniProtKB-KW"/>
</dbReference>
<comment type="similarity">
    <text evidence="3">Belongs to the ATPase gamma chain family.</text>
</comment>
<dbReference type="PROSITE" id="PS00153">
    <property type="entry name" value="ATPASE_GAMMA"/>
    <property type="match status" value="1"/>
</dbReference>
<dbReference type="RefSeq" id="WP_072746189.1">
    <property type="nucleotide sequence ID" value="NZ_FOHL01000003.1"/>
</dbReference>
<protein>
    <submittedName>
        <fullName evidence="11">F-type H+-transporting ATPase subunit gamma</fullName>
    </submittedName>
</protein>
<dbReference type="Gene3D" id="1.10.287.80">
    <property type="entry name" value="ATP synthase, gamma subunit, helix hairpin domain"/>
    <property type="match status" value="1"/>
</dbReference>
<dbReference type="EMBL" id="FRDL01000002">
    <property type="protein sequence ID" value="SHN55102.1"/>
    <property type="molecule type" value="Genomic_DNA"/>
</dbReference>
<dbReference type="InterPro" id="IPR035968">
    <property type="entry name" value="ATP_synth_F1_ATPase_gsu"/>
</dbReference>
<dbReference type="Gene3D" id="3.40.1380.10">
    <property type="match status" value="1"/>
</dbReference>
<dbReference type="PRINTS" id="PR00126">
    <property type="entry name" value="ATPASEGAMMA"/>
</dbReference>
<evidence type="ECO:0000256" key="3">
    <source>
        <dbReference type="ARBA" id="ARBA00007681"/>
    </source>
</evidence>
<comment type="function">
    <text evidence="1">Produces ATP from ADP in the presence of a proton gradient across the membrane. The gamma chain is believed to be important in regulating ATPase activity and the flow of protons through the CF(0) complex.</text>
</comment>
<keyword evidence="4" id="KW-0813">Transport</keyword>
<dbReference type="GO" id="GO:0046933">
    <property type="term" value="F:proton-transporting ATP synthase activity, rotational mechanism"/>
    <property type="evidence" value="ECO:0007669"/>
    <property type="project" value="InterPro"/>
</dbReference>
<evidence type="ECO:0000256" key="6">
    <source>
        <dbReference type="ARBA" id="ARBA00023065"/>
    </source>
</evidence>
<keyword evidence="12" id="KW-1185">Reference proteome</keyword>
<evidence type="ECO:0000256" key="7">
    <source>
        <dbReference type="ARBA" id="ARBA00023136"/>
    </source>
</evidence>
<gene>
    <name evidence="11" type="ORF">SAMN05216200_10287</name>
</gene>
<accession>A0A1M7SA31</accession>
<keyword evidence="8" id="KW-0139">CF(1)</keyword>
<evidence type="ECO:0000256" key="9">
    <source>
        <dbReference type="ARBA" id="ARBA00023310"/>
    </source>
</evidence>
<organism evidence="11 12">
    <name type="scientific">Oceanicella actignis</name>
    <dbReference type="NCBI Taxonomy" id="1189325"/>
    <lineage>
        <taxon>Bacteria</taxon>
        <taxon>Pseudomonadati</taxon>
        <taxon>Pseudomonadota</taxon>
        <taxon>Alphaproteobacteria</taxon>
        <taxon>Rhodobacterales</taxon>
        <taxon>Paracoccaceae</taxon>
        <taxon>Oceanicella</taxon>
    </lineage>
</organism>
<evidence type="ECO:0000256" key="8">
    <source>
        <dbReference type="ARBA" id="ARBA00023196"/>
    </source>
</evidence>
<comment type="subcellular location">
    <subcellularLocation>
        <location evidence="2">Membrane</location>
        <topology evidence="2">Peripheral membrane protein</topology>
    </subcellularLocation>
</comment>
<dbReference type="SUPFAM" id="SSF52943">
    <property type="entry name" value="ATP synthase (F1-ATPase), gamma subunit"/>
    <property type="match status" value="1"/>
</dbReference>
<evidence type="ECO:0000256" key="10">
    <source>
        <dbReference type="SAM" id="MobiDB-lite"/>
    </source>
</evidence>
<evidence type="ECO:0000256" key="4">
    <source>
        <dbReference type="ARBA" id="ARBA00022448"/>
    </source>
</evidence>
<evidence type="ECO:0000256" key="2">
    <source>
        <dbReference type="ARBA" id="ARBA00004170"/>
    </source>
</evidence>
<keyword evidence="7" id="KW-0472">Membrane</keyword>